<dbReference type="Gene3D" id="2.40.160.210">
    <property type="entry name" value="Acyl-CoA thioesterase, double hotdog domain"/>
    <property type="match status" value="1"/>
</dbReference>
<evidence type="ECO:0000313" key="2">
    <source>
        <dbReference type="Proteomes" id="UP000466931"/>
    </source>
</evidence>
<name>A0A7I7Y5G7_9MYCO</name>
<proteinExistence type="predicted"/>
<gene>
    <name evidence="1" type="ORF">MCNF_47560</name>
</gene>
<organism evidence="1 2">
    <name type="scientific">Mycolicibacterium confluentis</name>
    <dbReference type="NCBI Taxonomy" id="28047"/>
    <lineage>
        <taxon>Bacteria</taxon>
        <taxon>Bacillati</taxon>
        <taxon>Actinomycetota</taxon>
        <taxon>Actinomycetes</taxon>
        <taxon>Mycobacteriales</taxon>
        <taxon>Mycobacteriaceae</taxon>
        <taxon>Mycolicibacterium</taxon>
    </lineage>
</organism>
<reference evidence="1" key="1">
    <citation type="journal article" date="2019" name="Emerg. Microbes Infect.">
        <title>Comprehensive subspecies identification of 175 nontuberculous mycobacteria species based on 7547 genomic profiles.</title>
        <authorList>
            <person name="Matsumoto Y."/>
            <person name="Kinjo T."/>
            <person name="Motooka D."/>
            <person name="Nabeya D."/>
            <person name="Jung N."/>
            <person name="Uechi K."/>
            <person name="Horii T."/>
            <person name="Iida T."/>
            <person name="Fujita J."/>
            <person name="Nakamura S."/>
        </authorList>
    </citation>
    <scope>NUCLEOTIDE SEQUENCE [LARGE SCALE GENOMIC DNA]</scope>
    <source>
        <strain evidence="1">JCM 13671</strain>
    </source>
</reference>
<dbReference type="InterPro" id="IPR029069">
    <property type="entry name" value="HotDog_dom_sf"/>
</dbReference>
<dbReference type="OrthoDB" id="4370297at2"/>
<dbReference type="CDD" id="cd00556">
    <property type="entry name" value="Thioesterase_II"/>
    <property type="match status" value="1"/>
</dbReference>
<dbReference type="InterPro" id="IPR049450">
    <property type="entry name" value="ACOT8-like_C"/>
</dbReference>
<accession>A0A7I7Y5G7</accession>
<dbReference type="EMBL" id="AP022612">
    <property type="protein sequence ID" value="BBZ36151.1"/>
    <property type="molecule type" value="Genomic_DNA"/>
</dbReference>
<reference evidence="1" key="2">
    <citation type="submission" date="2020-02" db="EMBL/GenBank/DDBJ databases">
        <authorList>
            <person name="Matsumoto Y."/>
            <person name="Motooka D."/>
            <person name="Nakamura S."/>
        </authorList>
    </citation>
    <scope>NUCLEOTIDE SEQUENCE</scope>
    <source>
        <strain evidence="1">JCM 13671</strain>
    </source>
</reference>
<dbReference type="AlphaFoldDB" id="A0A7I7Y5G7"/>
<keyword evidence="2" id="KW-1185">Reference proteome</keyword>
<dbReference type="SUPFAM" id="SSF54637">
    <property type="entry name" value="Thioesterase/thiol ester dehydrase-isomerase"/>
    <property type="match status" value="2"/>
</dbReference>
<protein>
    <submittedName>
        <fullName evidence="1">Acyl-CoA thioesterase</fullName>
    </submittedName>
</protein>
<dbReference type="InterPro" id="IPR042171">
    <property type="entry name" value="Acyl-CoA_hotdog"/>
</dbReference>
<dbReference type="Proteomes" id="UP000466931">
    <property type="component" value="Chromosome"/>
</dbReference>
<dbReference type="RefSeq" id="WP_085151954.1">
    <property type="nucleotide sequence ID" value="NZ_AP022612.1"/>
</dbReference>
<sequence length="266" mass="28944">MHPFDSAIALEQVADGLARGRTQPEWANMVGPFGGVTAATLLRAAEQHPERQGAPLSLTINYLAPLVDGEFDITARPVRTNRTNQHWTLELAQDGEAKTTATAVFGVHRDTWTDTEATPPTAASPEDIPATGFGEFVVWVRNYEMRFVEGAIPGPDDGPSPTSTTTLWVRDGRGRALDHAALAAVSDIFYPRTFLRRGQFVPSGTISMTTYFHASVDELATVGDDYVLGTARANRFSAGYFDQSGQLWSRAGQLLASTHQLVYFKG</sequence>
<dbReference type="InterPro" id="IPR049449">
    <property type="entry name" value="TesB_ACOT8-like_N"/>
</dbReference>
<evidence type="ECO:0000313" key="1">
    <source>
        <dbReference type="EMBL" id="BBZ36151.1"/>
    </source>
</evidence>
<dbReference type="Pfam" id="PF20789">
    <property type="entry name" value="4HBT_3C"/>
    <property type="match status" value="1"/>
</dbReference>
<dbReference type="Pfam" id="PF13622">
    <property type="entry name" value="4HBT_3"/>
    <property type="match status" value="1"/>
</dbReference>